<dbReference type="Proteomes" id="UP001305647">
    <property type="component" value="Unassembled WGS sequence"/>
</dbReference>
<proteinExistence type="predicted"/>
<reference evidence="2" key="1">
    <citation type="journal article" date="2023" name="Mol. Phylogenet. Evol.">
        <title>Genome-scale phylogeny and comparative genomics of the fungal order Sordariales.</title>
        <authorList>
            <person name="Hensen N."/>
            <person name="Bonometti L."/>
            <person name="Westerberg I."/>
            <person name="Brannstrom I.O."/>
            <person name="Guillou S."/>
            <person name="Cros-Aarteil S."/>
            <person name="Calhoun S."/>
            <person name="Haridas S."/>
            <person name="Kuo A."/>
            <person name="Mondo S."/>
            <person name="Pangilinan J."/>
            <person name="Riley R."/>
            <person name="LaButti K."/>
            <person name="Andreopoulos B."/>
            <person name="Lipzen A."/>
            <person name="Chen C."/>
            <person name="Yan M."/>
            <person name="Daum C."/>
            <person name="Ng V."/>
            <person name="Clum A."/>
            <person name="Steindorff A."/>
            <person name="Ohm R.A."/>
            <person name="Martin F."/>
            <person name="Silar P."/>
            <person name="Natvig D.O."/>
            <person name="Lalanne C."/>
            <person name="Gautier V."/>
            <person name="Ament-Velasquez S.L."/>
            <person name="Kruys A."/>
            <person name="Hutchinson M.I."/>
            <person name="Powell A.J."/>
            <person name="Barry K."/>
            <person name="Miller A.N."/>
            <person name="Grigoriev I.V."/>
            <person name="Debuchy R."/>
            <person name="Gladieux P."/>
            <person name="Hiltunen Thoren M."/>
            <person name="Johannesson H."/>
        </authorList>
    </citation>
    <scope>NUCLEOTIDE SEQUENCE</scope>
    <source>
        <strain evidence="2">CBS 757.83</strain>
    </source>
</reference>
<organism evidence="2 3">
    <name type="scientific">Parathielavia hyrcaniae</name>
    <dbReference type="NCBI Taxonomy" id="113614"/>
    <lineage>
        <taxon>Eukaryota</taxon>
        <taxon>Fungi</taxon>
        <taxon>Dikarya</taxon>
        <taxon>Ascomycota</taxon>
        <taxon>Pezizomycotina</taxon>
        <taxon>Sordariomycetes</taxon>
        <taxon>Sordariomycetidae</taxon>
        <taxon>Sordariales</taxon>
        <taxon>Chaetomiaceae</taxon>
        <taxon>Parathielavia</taxon>
    </lineage>
</organism>
<keyword evidence="3" id="KW-1185">Reference proteome</keyword>
<feature type="compositionally biased region" description="Low complexity" evidence="1">
    <location>
        <begin position="95"/>
        <end position="116"/>
    </location>
</feature>
<evidence type="ECO:0000256" key="1">
    <source>
        <dbReference type="SAM" id="MobiDB-lite"/>
    </source>
</evidence>
<feature type="compositionally biased region" description="Polar residues" evidence="1">
    <location>
        <begin position="73"/>
        <end position="89"/>
    </location>
</feature>
<evidence type="ECO:0000313" key="2">
    <source>
        <dbReference type="EMBL" id="KAK4100054.1"/>
    </source>
</evidence>
<feature type="region of interest" description="Disordered" evidence="1">
    <location>
        <begin position="1"/>
        <end position="250"/>
    </location>
</feature>
<gene>
    <name evidence="2" type="ORF">N658DRAFT_559945</name>
</gene>
<sequence>MSHRATSAGMKVTTGDRPVYQEGTGNVAPESLAAESVARGGAFASNPGVEQGLKRSQQQQWSSSDSHRADTGTAANKTTSGILANQQTSRGDEGTTTTQQQQQQHRQQEAQRQQAQGPSDPRAGSNQQGRVLGATTFETVPGAGAMQEPQQQEEPQGQTAPSYVVNQYHRDRAGPHGKNLTEGGFEGSGTAGGPLPEPGSANDPTRAATRDMRAAVASQGRNAGVRQMGGVEGEGEGKSWYTPLKGDESA</sequence>
<reference evidence="2" key="2">
    <citation type="submission" date="2023-05" db="EMBL/GenBank/DDBJ databases">
        <authorList>
            <consortium name="Lawrence Berkeley National Laboratory"/>
            <person name="Steindorff A."/>
            <person name="Hensen N."/>
            <person name="Bonometti L."/>
            <person name="Westerberg I."/>
            <person name="Brannstrom I.O."/>
            <person name="Guillou S."/>
            <person name="Cros-Aarteil S."/>
            <person name="Calhoun S."/>
            <person name="Haridas S."/>
            <person name="Kuo A."/>
            <person name="Mondo S."/>
            <person name="Pangilinan J."/>
            <person name="Riley R."/>
            <person name="Labutti K."/>
            <person name="Andreopoulos B."/>
            <person name="Lipzen A."/>
            <person name="Chen C."/>
            <person name="Yanf M."/>
            <person name="Daum C."/>
            <person name="Ng V."/>
            <person name="Clum A."/>
            <person name="Ohm R."/>
            <person name="Martin F."/>
            <person name="Silar P."/>
            <person name="Natvig D."/>
            <person name="Lalanne C."/>
            <person name="Gautier V."/>
            <person name="Ament-Velasquez S.L."/>
            <person name="Kruys A."/>
            <person name="Hutchinson M.I."/>
            <person name="Powell A.J."/>
            <person name="Barry K."/>
            <person name="Miller A.N."/>
            <person name="Grigoriev I.V."/>
            <person name="Debuchy R."/>
            <person name="Gladieux P."/>
            <person name="Thoren M.H."/>
            <person name="Johannesson H."/>
        </authorList>
    </citation>
    <scope>NUCLEOTIDE SEQUENCE</scope>
    <source>
        <strain evidence="2">CBS 757.83</strain>
    </source>
</reference>
<dbReference type="EMBL" id="MU863644">
    <property type="protein sequence ID" value="KAK4100054.1"/>
    <property type="molecule type" value="Genomic_DNA"/>
</dbReference>
<comment type="caution">
    <text evidence="2">The sequence shown here is derived from an EMBL/GenBank/DDBJ whole genome shotgun (WGS) entry which is preliminary data.</text>
</comment>
<evidence type="ECO:0000313" key="3">
    <source>
        <dbReference type="Proteomes" id="UP001305647"/>
    </source>
</evidence>
<protein>
    <submittedName>
        <fullName evidence="2">Uncharacterized protein</fullName>
    </submittedName>
</protein>
<name>A0AAN6Q0I2_9PEZI</name>
<feature type="compositionally biased region" description="Low complexity" evidence="1">
    <location>
        <begin position="141"/>
        <end position="160"/>
    </location>
</feature>
<accession>A0AAN6Q0I2</accession>
<dbReference type="AlphaFoldDB" id="A0AAN6Q0I2"/>